<feature type="compositionally biased region" description="Acidic residues" evidence="1">
    <location>
        <begin position="42"/>
        <end position="53"/>
    </location>
</feature>
<gene>
    <name evidence="2" type="ORF">CYCCA115_LOCUS19649</name>
</gene>
<evidence type="ECO:0000313" key="3">
    <source>
        <dbReference type="Proteomes" id="UP001295423"/>
    </source>
</evidence>
<dbReference type="Proteomes" id="UP001295423">
    <property type="component" value="Unassembled WGS sequence"/>
</dbReference>
<keyword evidence="3" id="KW-1185">Reference proteome</keyword>
<evidence type="ECO:0000313" key="2">
    <source>
        <dbReference type="EMBL" id="CAJ1962362.1"/>
    </source>
</evidence>
<feature type="compositionally biased region" description="Basic residues" evidence="1">
    <location>
        <begin position="181"/>
        <end position="192"/>
    </location>
</feature>
<feature type="region of interest" description="Disordered" evidence="1">
    <location>
        <begin position="227"/>
        <end position="271"/>
    </location>
</feature>
<feature type="compositionally biased region" description="Pro residues" evidence="1">
    <location>
        <begin position="57"/>
        <end position="66"/>
    </location>
</feature>
<accession>A0AAD2G4A2</accession>
<dbReference type="AlphaFoldDB" id="A0AAD2G4A2"/>
<organism evidence="2 3">
    <name type="scientific">Cylindrotheca closterium</name>
    <dbReference type="NCBI Taxonomy" id="2856"/>
    <lineage>
        <taxon>Eukaryota</taxon>
        <taxon>Sar</taxon>
        <taxon>Stramenopiles</taxon>
        <taxon>Ochrophyta</taxon>
        <taxon>Bacillariophyta</taxon>
        <taxon>Bacillariophyceae</taxon>
        <taxon>Bacillariophycidae</taxon>
        <taxon>Bacillariales</taxon>
        <taxon>Bacillariaceae</taxon>
        <taxon>Cylindrotheca</taxon>
    </lineage>
</organism>
<evidence type="ECO:0000256" key="1">
    <source>
        <dbReference type="SAM" id="MobiDB-lite"/>
    </source>
</evidence>
<feature type="region of interest" description="Disordered" evidence="1">
    <location>
        <begin position="169"/>
        <end position="192"/>
    </location>
</feature>
<proteinExistence type="predicted"/>
<feature type="compositionally biased region" description="Basic and acidic residues" evidence="1">
    <location>
        <begin position="79"/>
        <end position="89"/>
    </location>
</feature>
<name>A0AAD2G4A2_9STRA</name>
<feature type="region of interest" description="Disordered" evidence="1">
    <location>
        <begin position="1"/>
        <end position="109"/>
    </location>
</feature>
<reference evidence="2" key="1">
    <citation type="submission" date="2023-08" db="EMBL/GenBank/DDBJ databases">
        <authorList>
            <person name="Audoor S."/>
            <person name="Bilcke G."/>
        </authorList>
    </citation>
    <scope>NUCLEOTIDE SEQUENCE</scope>
</reference>
<dbReference type="EMBL" id="CAKOGP040002103">
    <property type="protein sequence ID" value="CAJ1962362.1"/>
    <property type="molecule type" value="Genomic_DNA"/>
</dbReference>
<protein>
    <submittedName>
        <fullName evidence="2">Uncharacterized protein</fullName>
    </submittedName>
</protein>
<sequence>MAFATPIPPSHVGTHSFQHDAGEPDPMEFPQLKPTTTNDDHESAEENDWEMVSDEPSAPPVVPTPPQVKFQLTKSQTVKQDEKQDEKQVQKSHGNPKCLMHSQSSPNLRDYIIEESDSDSEFEHVGANVSLDDGSSSFSIISTPPSVNSIWSSRISFKDALLKKDATSIPENATATEPQKKKPHGQHIKKIKPRFIVQAVAPMKHAKSMGDLSKLAEDEEILGDSDAHEYYSRKAQGSLGRQNGRKQRPDEAKRLEITMNKKNMQKARQGH</sequence>
<comment type="caution">
    <text evidence="2">The sequence shown here is derived from an EMBL/GenBank/DDBJ whole genome shotgun (WGS) entry which is preliminary data.</text>
</comment>
<feature type="compositionally biased region" description="Basic and acidic residues" evidence="1">
    <location>
        <begin position="247"/>
        <end position="256"/>
    </location>
</feature>